<dbReference type="GO" id="GO:0016042">
    <property type="term" value="P:lipid catabolic process"/>
    <property type="evidence" value="ECO:0007669"/>
    <property type="project" value="InterPro"/>
</dbReference>
<dbReference type="EMBL" id="CM001466">
    <property type="protein sequence ID" value="EHY89513.1"/>
    <property type="molecule type" value="Genomic_DNA"/>
</dbReference>
<dbReference type="Proteomes" id="UP000004705">
    <property type="component" value="Chromosome"/>
</dbReference>
<evidence type="ECO:0000313" key="2">
    <source>
        <dbReference type="EMBL" id="EHY89513.1"/>
    </source>
</evidence>
<evidence type="ECO:0000256" key="1">
    <source>
        <dbReference type="SAM" id="SignalP"/>
    </source>
</evidence>
<name>H8G9I1_9PSEU</name>
<reference evidence="2 3" key="1">
    <citation type="journal article" date="2012" name="Stand. Genomic Sci.">
        <title>Genome sequence of the soil bacterium Saccharomonospora azurea type strain (NA-128(T)).</title>
        <authorList>
            <person name="Klenk H.P."/>
            <person name="Held B."/>
            <person name="Lucas S."/>
            <person name="Lapidus A."/>
            <person name="Copeland A."/>
            <person name="Hammon N."/>
            <person name="Pitluck S."/>
            <person name="Goodwin L.A."/>
            <person name="Han C."/>
            <person name="Tapia R."/>
            <person name="Brambilla E.M."/>
            <person name="Potter G."/>
            <person name="Land M."/>
            <person name="Ivanova N."/>
            <person name="Rohde M."/>
            <person name="Goker M."/>
            <person name="Detter J.C."/>
            <person name="Kyrpides N.C."/>
            <person name="Woyke T."/>
        </authorList>
    </citation>
    <scope>NUCLEOTIDE SEQUENCE [LARGE SCALE GENOMIC DNA]</scope>
    <source>
        <strain evidence="2 3">NA-128</strain>
    </source>
</reference>
<dbReference type="PANTHER" id="PTHR34853">
    <property type="match status" value="1"/>
</dbReference>
<dbReference type="Gene3D" id="3.40.50.1820">
    <property type="entry name" value="alpha/beta hydrolase"/>
    <property type="match status" value="1"/>
</dbReference>
<dbReference type="HOGENOM" id="CLU_029538_6_0_11"/>
<dbReference type="InterPro" id="IPR029058">
    <property type="entry name" value="AB_hydrolase_fold"/>
</dbReference>
<dbReference type="SUPFAM" id="SSF53474">
    <property type="entry name" value="alpha/beta-Hydrolases"/>
    <property type="match status" value="1"/>
</dbReference>
<dbReference type="PIRSF" id="PIRSF029171">
    <property type="entry name" value="Esterase_LipA"/>
    <property type="match status" value="1"/>
</dbReference>
<keyword evidence="3" id="KW-1185">Reference proteome</keyword>
<sequence>MRPPGRSRRLLTSLASVATAATMVTGLTVAAGHAAHADPASADDFYTPPSPLTGEAGDVLKYEESEFYLDPLKLIEPDADVYRLMYRSSDTHGEANAVTGTLLVPEREWRGDGARPLVSYASGTQGVGDDCAPSKKLALGLEYEGPFVTGLLALGYAVVVTDYEGLGTPGMHTYVNRAAEAHAVLDAAKAAQQVPEAGLSADSPVVLAGYSQGGGASAAAAELVDEYAPELDVKGAYAGAPPANLAEVAPVLDGHYAAGFLGFSLLGLDAAYPEVNLDDVVNDEGRRVMDEIADACTEDAILGYAFMRTSKLTQDGRALEEYLGEEPYASAVAEQRIGLRAPDVPVFVLHSRLDDIVPYGQGRQMAVDWCERGGTVQFTTSYVPSHVGGMLRAYPQAVSVLSGMIKGEQPRSNCDSLLGS</sequence>
<proteinExistence type="predicted"/>
<dbReference type="RefSeq" id="WP_005442212.1">
    <property type="nucleotide sequence ID" value="NZ_CM001466.1"/>
</dbReference>
<accession>H8G9I1</accession>
<evidence type="ECO:0000313" key="3">
    <source>
        <dbReference type="Proteomes" id="UP000004705"/>
    </source>
</evidence>
<dbReference type="InterPro" id="IPR006311">
    <property type="entry name" value="TAT_signal"/>
</dbReference>
<keyword evidence="1" id="KW-0732">Signal</keyword>
<feature type="signal peptide" evidence="1">
    <location>
        <begin position="1"/>
        <end position="42"/>
    </location>
</feature>
<organism evidence="2 3">
    <name type="scientific">Saccharomonospora azurea NA-128</name>
    <dbReference type="NCBI Taxonomy" id="882081"/>
    <lineage>
        <taxon>Bacteria</taxon>
        <taxon>Bacillati</taxon>
        <taxon>Actinomycetota</taxon>
        <taxon>Actinomycetes</taxon>
        <taxon>Pseudonocardiales</taxon>
        <taxon>Pseudonocardiaceae</taxon>
        <taxon>Saccharomonospora</taxon>
    </lineage>
</organism>
<gene>
    <name evidence="2" type="ORF">SacazDRAFT_02619</name>
</gene>
<dbReference type="AlphaFoldDB" id="H8G9I1"/>
<dbReference type="OrthoDB" id="9798122at2"/>
<dbReference type="PANTHER" id="PTHR34853:SF1">
    <property type="entry name" value="LIPASE 5"/>
    <property type="match status" value="1"/>
</dbReference>
<feature type="chain" id="PRO_5039439144" evidence="1">
    <location>
        <begin position="43"/>
        <end position="420"/>
    </location>
</feature>
<dbReference type="PROSITE" id="PS51318">
    <property type="entry name" value="TAT"/>
    <property type="match status" value="1"/>
</dbReference>
<dbReference type="InterPro" id="IPR005152">
    <property type="entry name" value="Lipase_secreted"/>
</dbReference>
<dbReference type="GO" id="GO:0004806">
    <property type="term" value="F:triacylglycerol lipase activity"/>
    <property type="evidence" value="ECO:0007669"/>
    <property type="project" value="InterPro"/>
</dbReference>
<dbReference type="Pfam" id="PF03583">
    <property type="entry name" value="LIP"/>
    <property type="match status" value="1"/>
</dbReference>
<protein>
    <submittedName>
        <fullName evidence="2">Acetyl esterase (Deacetylase)</fullName>
    </submittedName>
</protein>
<dbReference type="Gene3D" id="1.10.260.130">
    <property type="match status" value="1"/>
</dbReference>